<dbReference type="InterPro" id="IPR004518">
    <property type="entry name" value="MazG-like_dom"/>
</dbReference>
<dbReference type="GO" id="GO:0047429">
    <property type="term" value="F:nucleoside triphosphate diphosphatase activity"/>
    <property type="evidence" value="ECO:0007669"/>
    <property type="project" value="UniProtKB-EC"/>
</dbReference>
<dbReference type="SUPFAM" id="SSF53790">
    <property type="entry name" value="Tetrapyrrole methylase"/>
    <property type="match status" value="1"/>
</dbReference>
<sequence length="481" mass="56175">MMSITIVGLGAGDLSQISFAAVNELKKDKKIYLRTDNHPIVEYLNIEYTSFDEYYDRLENFEEVYEAISEKIVEEGKKEDIIYAVPGHPRVAEKTVSLIEKYAKLENIELEIIASMSFIDAMYNYLGFDPSDGFTLIDAFEVRRKNLDSESNIIITQVYDRYIASNVKLKLMDYYDDEQDVWLVKSAGIKNLEYKKKVHLYDLDSIKNEFDHLTSLYIPKSDKKRFMDIEDLIEITKKLRSEDGCPWDKEQSHGSLKRYIVEEAYELVEAIEEDDIDGIIEELGDILYQVTIHSQIGIEEGYFDIYEVSNAISKKMIDRHAHVFDKENADNSLTWEEKKMIEKNETKITESIKRTVKSLPGLMKAEKIQDKAAKVGFDWDSIEPVFDKVLEEYNEFLVEYKNFDKQKMKNEFGDLLFSLVNLARFLKIDPEEAIQLTNHKFISRFEYVENAILESGKTFEDVDLNTMDIYWNEAKKIDVCK</sequence>
<gene>
    <name evidence="3" type="primary">mazG</name>
    <name evidence="3" type="ORF">O0R46_00965</name>
</gene>
<feature type="domain" description="Tetrapyrrole methylase" evidence="1">
    <location>
        <begin position="4"/>
        <end position="191"/>
    </location>
</feature>
<dbReference type="CDD" id="cd11528">
    <property type="entry name" value="NTP-PPase_MazG_Nterm"/>
    <property type="match status" value="1"/>
</dbReference>
<dbReference type="Gene3D" id="1.10.287.1080">
    <property type="entry name" value="MazG-like"/>
    <property type="match status" value="2"/>
</dbReference>
<dbReference type="PIRSF" id="PIRSF002845">
    <property type="entry name" value="Ttrprl_mtas_MazG"/>
    <property type="match status" value="1"/>
</dbReference>
<proteinExistence type="predicted"/>
<dbReference type="InterPro" id="IPR014777">
    <property type="entry name" value="4pyrrole_Mease_sub1"/>
</dbReference>
<name>A0ABY7JR28_9FIRM</name>
<dbReference type="EC" id="3.6.1.9" evidence="3"/>
<dbReference type="Gene3D" id="3.40.1010.10">
    <property type="entry name" value="Cobalt-precorrin-4 Transmethylase, Domain 1"/>
    <property type="match status" value="1"/>
</dbReference>
<protein>
    <submittedName>
        <fullName evidence="3">Nucleoside triphosphate pyrophosphohydrolase</fullName>
        <ecNumber evidence="3">3.6.1.9</ecNumber>
    </submittedName>
</protein>
<dbReference type="InterPro" id="IPR035013">
    <property type="entry name" value="YabN_N"/>
</dbReference>
<accession>A0ABY7JR28</accession>
<dbReference type="NCBIfam" id="TIGR00444">
    <property type="entry name" value="mazG"/>
    <property type="match status" value="1"/>
</dbReference>
<feature type="domain" description="NTP pyrophosphohydrolase MazG-like" evidence="2">
    <location>
        <begin position="388"/>
        <end position="447"/>
    </location>
</feature>
<dbReference type="PANTHER" id="PTHR30522:SF0">
    <property type="entry name" value="NUCLEOSIDE TRIPHOSPHATE PYROPHOSPHOHYDROLASE"/>
    <property type="match status" value="1"/>
</dbReference>
<dbReference type="Pfam" id="PF00590">
    <property type="entry name" value="TP_methylase"/>
    <property type="match status" value="1"/>
</dbReference>
<dbReference type="CDD" id="cd11723">
    <property type="entry name" value="YabN_N_like"/>
    <property type="match status" value="1"/>
</dbReference>
<dbReference type="CDD" id="cd11529">
    <property type="entry name" value="NTP-PPase_MazG_Cterm"/>
    <property type="match status" value="1"/>
</dbReference>
<keyword evidence="3" id="KW-0378">Hydrolase</keyword>
<evidence type="ECO:0000259" key="2">
    <source>
        <dbReference type="Pfam" id="PF03819"/>
    </source>
</evidence>
<dbReference type="NCBIfam" id="NF007113">
    <property type="entry name" value="PRK09562.1"/>
    <property type="match status" value="1"/>
</dbReference>
<dbReference type="PANTHER" id="PTHR30522">
    <property type="entry name" value="NUCLEOSIDE TRIPHOSPHATE PYROPHOSPHOHYDROLASE"/>
    <property type="match status" value="1"/>
</dbReference>
<dbReference type="EMBL" id="CP114052">
    <property type="protein sequence ID" value="WAW15834.1"/>
    <property type="molecule type" value="Genomic_DNA"/>
</dbReference>
<dbReference type="InterPro" id="IPR011551">
    <property type="entry name" value="NTP_PyrPHydrolase_MazG"/>
</dbReference>
<evidence type="ECO:0000313" key="3">
    <source>
        <dbReference type="EMBL" id="WAW15834.1"/>
    </source>
</evidence>
<dbReference type="Proteomes" id="UP001164187">
    <property type="component" value="Chromosome"/>
</dbReference>
<organism evidence="3 4">
    <name type="scientific">Peptostreptococcus equinus</name>
    <dbReference type="NCBI Taxonomy" id="3003601"/>
    <lineage>
        <taxon>Bacteria</taxon>
        <taxon>Bacillati</taxon>
        <taxon>Bacillota</taxon>
        <taxon>Clostridia</taxon>
        <taxon>Peptostreptococcales</taxon>
        <taxon>Peptostreptococcaceae</taxon>
        <taxon>Peptostreptococcus</taxon>
    </lineage>
</organism>
<dbReference type="InterPro" id="IPR048015">
    <property type="entry name" value="NTP-PPase_MazG-like_N"/>
</dbReference>
<feature type="domain" description="NTP pyrophosphohydrolase MazG-like" evidence="2">
    <location>
        <begin position="251"/>
        <end position="324"/>
    </location>
</feature>
<evidence type="ECO:0000259" key="1">
    <source>
        <dbReference type="Pfam" id="PF00590"/>
    </source>
</evidence>
<dbReference type="Pfam" id="PF03819">
    <property type="entry name" value="MazG"/>
    <property type="match status" value="2"/>
</dbReference>
<dbReference type="SUPFAM" id="SSF101386">
    <property type="entry name" value="all-alpha NTP pyrophosphatases"/>
    <property type="match status" value="2"/>
</dbReference>
<reference evidence="3" key="1">
    <citation type="submission" date="2022-12" db="EMBL/GenBank/DDBJ databases">
        <title>Peptostreptococcus.</title>
        <authorList>
            <person name="Lee S.H."/>
        </authorList>
    </citation>
    <scope>NUCLEOTIDE SEQUENCE</scope>
    <source>
        <strain evidence="3">CBA3647</strain>
    </source>
</reference>
<dbReference type="InterPro" id="IPR000878">
    <property type="entry name" value="4pyrrol_Mease"/>
</dbReference>
<dbReference type="InterPro" id="IPR024180">
    <property type="entry name" value="Tetrapyrrole_Mease/MazG_pred"/>
</dbReference>
<keyword evidence="4" id="KW-1185">Reference proteome</keyword>
<dbReference type="InterPro" id="IPR048011">
    <property type="entry name" value="NTP-PPase_MazG-like_C"/>
</dbReference>
<evidence type="ECO:0000313" key="4">
    <source>
        <dbReference type="Proteomes" id="UP001164187"/>
    </source>
</evidence>
<dbReference type="InterPro" id="IPR035996">
    <property type="entry name" value="4pyrrol_Methylase_sf"/>
</dbReference>